<protein>
    <submittedName>
        <fullName evidence="1">Uncharacterized protein</fullName>
    </submittedName>
</protein>
<dbReference type="STRING" id="399550.Smar_1466"/>
<keyword evidence="2" id="KW-1185">Reference proteome</keyword>
<dbReference type="EMBL" id="CP000575">
    <property type="protein sequence ID" value="ABN70555.1"/>
    <property type="molecule type" value="Genomic_DNA"/>
</dbReference>
<name>A3DPJ5_STAMF</name>
<gene>
    <name evidence="1" type="ordered locus">Smar_1466</name>
</gene>
<dbReference type="eggNOG" id="arCOG12457">
    <property type="taxonomic scope" value="Archaea"/>
</dbReference>
<reference evidence="1 2" key="2">
    <citation type="journal article" date="2009" name="Stand. Genomic Sci.">
        <title>Complete genome sequence of Staphylothermus marinus Stetter and Fiala 1986 type strain F1.</title>
        <authorList>
            <person name="Anderson I.J."/>
            <person name="Sun H."/>
            <person name="Lapidus A."/>
            <person name="Copeland A."/>
            <person name="Glavina Del Rio T."/>
            <person name="Tice H."/>
            <person name="Dalin E."/>
            <person name="Lucas S."/>
            <person name="Barry K."/>
            <person name="Land M."/>
            <person name="Richardson P."/>
            <person name="Huber H."/>
            <person name="Kyrpides N.C."/>
        </authorList>
    </citation>
    <scope>NUCLEOTIDE SEQUENCE [LARGE SCALE GENOMIC DNA]</scope>
    <source>
        <strain evidence="2">ATCC 43588 / DSM 3639 / JCM 9404 / F1</strain>
    </source>
</reference>
<reference evidence="2" key="1">
    <citation type="journal article" date="2009" name="BMC Genomics">
        <title>The complete genome sequence of Staphylothermus marinus reveals differences in sulfur metabolism among heterotrophic Crenarchaeota.</title>
        <authorList>
            <person name="Anderson I.J."/>
            <person name="Dharmarajan L."/>
            <person name="Rodriguez J."/>
            <person name="Hooper S."/>
            <person name="Porat I."/>
            <person name="Ulrich L.E."/>
            <person name="Elkins J.G."/>
            <person name="Mavromatis K."/>
            <person name="Sun H."/>
            <person name="Land M."/>
            <person name="Lapidus A."/>
            <person name="Lucas S."/>
            <person name="Barry K."/>
            <person name="Huber H."/>
            <person name="Zhulin I.B."/>
            <person name="Whitman W.B."/>
            <person name="Mukhopadhyay B."/>
            <person name="Woese C."/>
            <person name="Bristow J."/>
            <person name="Kyrpides N."/>
        </authorList>
    </citation>
    <scope>NUCLEOTIDE SEQUENCE [LARGE SCALE GENOMIC DNA]</scope>
    <source>
        <strain evidence="2">ATCC 43588 / DSM 3639 / JCM 9404 / F1</strain>
    </source>
</reference>
<organism evidence="1 2">
    <name type="scientific">Staphylothermus marinus (strain ATCC 43588 / DSM 3639 / JCM 9404 / F1)</name>
    <dbReference type="NCBI Taxonomy" id="399550"/>
    <lineage>
        <taxon>Archaea</taxon>
        <taxon>Thermoproteota</taxon>
        <taxon>Thermoprotei</taxon>
        <taxon>Desulfurococcales</taxon>
        <taxon>Desulfurococcaceae</taxon>
        <taxon>Staphylothermus</taxon>
    </lineage>
</organism>
<dbReference type="OrthoDB" id="376097at2157"/>
<dbReference type="AlphaFoldDB" id="A3DPJ5"/>
<dbReference type="Proteomes" id="UP000000254">
    <property type="component" value="Chromosome"/>
</dbReference>
<dbReference type="HOGENOM" id="CLU_1709215_0_0_2"/>
<dbReference type="RefSeq" id="WP_011839749.1">
    <property type="nucleotide sequence ID" value="NC_009033.1"/>
</dbReference>
<evidence type="ECO:0000313" key="2">
    <source>
        <dbReference type="Proteomes" id="UP000000254"/>
    </source>
</evidence>
<evidence type="ECO:0000313" key="1">
    <source>
        <dbReference type="EMBL" id="ABN70555.1"/>
    </source>
</evidence>
<dbReference type="GeneID" id="4907827"/>
<sequence>MFRRMRKRKYSDITSVSSRFEAEKLLRDLSNKEKSILYILTSKIDDKKKELINNYYKFTGNKPQVVELENYKGKTPVILAERLDKVAKTVEKDNKDLIVFVDIDDLGAKDNTQKYLVVRTIIEALDKHPHIKKAVFFTQRKDVKDLIDYFNTE</sequence>
<dbReference type="KEGG" id="smr:Smar_1466"/>
<proteinExistence type="predicted"/>
<accession>A3DPJ5</accession>